<reference evidence="1" key="1">
    <citation type="submission" date="2020-03" db="EMBL/GenBank/DDBJ databases">
        <title>The deep terrestrial virosphere.</title>
        <authorList>
            <person name="Holmfeldt K."/>
            <person name="Nilsson E."/>
            <person name="Simone D."/>
            <person name="Lopez-Fernandez M."/>
            <person name="Wu X."/>
            <person name="de Brujin I."/>
            <person name="Lundin D."/>
            <person name="Andersson A."/>
            <person name="Bertilsson S."/>
            <person name="Dopson M."/>
        </authorList>
    </citation>
    <scope>NUCLEOTIDE SEQUENCE</scope>
    <source>
        <strain evidence="1">TM448A01214</strain>
        <strain evidence="2">TM448B03016</strain>
    </source>
</reference>
<dbReference type="EMBL" id="MT144113">
    <property type="protein sequence ID" value="QJA49013.1"/>
    <property type="molecule type" value="Genomic_DNA"/>
</dbReference>
<name>A0A6H1ZM58_9ZZZZ</name>
<organism evidence="1">
    <name type="scientific">viral metagenome</name>
    <dbReference type="NCBI Taxonomy" id="1070528"/>
    <lineage>
        <taxon>unclassified sequences</taxon>
        <taxon>metagenomes</taxon>
        <taxon>organismal metagenomes</taxon>
    </lineage>
</organism>
<dbReference type="EMBL" id="MT144986">
    <property type="protein sequence ID" value="QJI02255.1"/>
    <property type="molecule type" value="Genomic_DNA"/>
</dbReference>
<dbReference type="AlphaFoldDB" id="A0A6H1ZM58"/>
<evidence type="ECO:0000313" key="1">
    <source>
        <dbReference type="EMBL" id="QJA49013.1"/>
    </source>
</evidence>
<proteinExistence type="predicted"/>
<evidence type="ECO:0000313" key="2">
    <source>
        <dbReference type="EMBL" id="QJI02255.1"/>
    </source>
</evidence>
<gene>
    <name evidence="1" type="ORF">TM448A01214_0019</name>
    <name evidence="2" type="ORF">TM448B03016_0012</name>
</gene>
<protein>
    <submittedName>
        <fullName evidence="1">Uncharacterized protein</fullName>
    </submittedName>
</protein>
<sequence length="306" mass="34869">MKNEATKKIRELRDALAWCGGSMDFQVNGKAREGWEKICKSLLDELSDEVLALLKEPVCKTCGGSGVVLISENNTPCPSCHPAEPDGEEFVKKLREQATACLGNWYNINPKDVIKACDLLDEKDREYEILEGVIKRQRKGGMELTNLYKALQSEYEKLKKFLLDLRASLYKPHADMLLSTCRKRRIKMSELDFIDVYVFINRTYYGIIKWPFKKLRYSTPTKRDLTLRIRLTCSADGSVGFLRDCCPEWLSGYGSSSAAEGFMYVLSLGLAADYSEIKNLKADFENRNLNILWDKPKQARSKDGAK</sequence>
<accession>A0A6H1ZM58</accession>